<evidence type="ECO:0000259" key="2">
    <source>
        <dbReference type="PROSITE" id="PS50404"/>
    </source>
</evidence>
<sequence length="234" mass="25412">MAELSTEHPAPAGKPVLHDYWRSSASYRVRIALALKGIAYDRVPVDLVAGVQRNARHLALNPQGLVPVLEIDGLVLTQSLAIIEYLEETRSEPALLPKGEEARARVRALSLAVACEIHPLSNLAVLGRVEALAGLEARGTWNRENIVAGLLTVEAMLDNSGFIDRFCHGDQPGMADCTLIPQLYNATRWGVTFDHLPRVSAVARACDALPAFAAAHPDNFDPSRKAKETVGERK</sequence>
<dbReference type="SFLD" id="SFLDG00358">
    <property type="entry name" value="Main_(cytGST)"/>
    <property type="match status" value="1"/>
</dbReference>
<dbReference type="NCBIfam" id="TIGR01262">
    <property type="entry name" value="maiA"/>
    <property type="match status" value="1"/>
</dbReference>
<dbReference type="PROSITE" id="PS50404">
    <property type="entry name" value="GST_NTER"/>
    <property type="match status" value="1"/>
</dbReference>
<reference evidence="4 5" key="1">
    <citation type="submission" date="2015-11" db="EMBL/GenBank/DDBJ databases">
        <title>Draft genome sequence of Paramesorhizobium deserti A-3-E, a strain highly resistant to diverse beta-lactam antibiotics.</title>
        <authorList>
            <person name="Lv R."/>
            <person name="Yang X."/>
            <person name="Fang N."/>
            <person name="Guo J."/>
            <person name="Luo X."/>
            <person name="Peng F."/>
            <person name="Yang R."/>
            <person name="Cui Y."/>
            <person name="Fang C."/>
            <person name="Song Y."/>
        </authorList>
    </citation>
    <scope>NUCLEOTIDE SEQUENCE [LARGE SCALE GENOMIC DNA]</scope>
    <source>
        <strain evidence="4 5">A-3-E</strain>
    </source>
</reference>
<dbReference type="InterPro" id="IPR010987">
    <property type="entry name" value="Glutathione-S-Trfase_C-like"/>
</dbReference>
<dbReference type="Proteomes" id="UP000070107">
    <property type="component" value="Unassembled WGS sequence"/>
</dbReference>
<dbReference type="GO" id="GO:0006559">
    <property type="term" value="P:L-phenylalanine catabolic process"/>
    <property type="evidence" value="ECO:0007669"/>
    <property type="project" value="TreeGrafter"/>
</dbReference>
<dbReference type="InterPro" id="IPR005955">
    <property type="entry name" value="GST_Zeta"/>
</dbReference>
<dbReference type="GO" id="GO:0004364">
    <property type="term" value="F:glutathione transferase activity"/>
    <property type="evidence" value="ECO:0007669"/>
    <property type="project" value="TreeGrafter"/>
</dbReference>
<evidence type="ECO:0000256" key="1">
    <source>
        <dbReference type="ARBA" id="ARBA00010007"/>
    </source>
</evidence>
<dbReference type="EMBL" id="LNTU01000004">
    <property type="protein sequence ID" value="KXF78004.1"/>
    <property type="molecule type" value="Genomic_DNA"/>
</dbReference>
<feature type="domain" description="GST N-terminal" evidence="2">
    <location>
        <begin position="13"/>
        <end position="94"/>
    </location>
</feature>
<name>A0A135HXS2_9HYPH</name>
<protein>
    <submittedName>
        <fullName evidence="4">Maleylacetoacetate isomerase</fullName>
    </submittedName>
</protein>
<evidence type="ECO:0000313" key="5">
    <source>
        <dbReference type="Proteomes" id="UP000070107"/>
    </source>
</evidence>
<proteinExistence type="inferred from homology"/>
<dbReference type="InterPro" id="IPR040079">
    <property type="entry name" value="Glutathione_S-Trfase"/>
</dbReference>
<dbReference type="STRING" id="1494590.ATN84_24660"/>
<dbReference type="SFLD" id="SFLDS00019">
    <property type="entry name" value="Glutathione_Transferase_(cytos"/>
    <property type="match status" value="1"/>
</dbReference>
<dbReference type="SUPFAM" id="SSF52833">
    <property type="entry name" value="Thioredoxin-like"/>
    <property type="match status" value="1"/>
</dbReference>
<dbReference type="Pfam" id="PF13409">
    <property type="entry name" value="GST_N_2"/>
    <property type="match status" value="1"/>
</dbReference>
<dbReference type="GO" id="GO:0016034">
    <property type="term" value="F:maleylacetoacetate isomerase activity"/>
    <property type="evidence" value="ECO:0007669"/>
    <property type="project" value="TreeGrafter"/>
</dbReference>
<dbReference type="AlphaFoldDB" id="A0A135HXS2"/>
<dbReference type="InterPro" id="IPR036249">
    <property type="entry name" value="Thioredoxin-like_sf"/>
</dbReference>
<dbReference type="CDD" id="cd03042">
    <property type="entry name" value="GST_N_Zeta"/>
    <property type="match status" value="1"/>
</dbReference>
<dbReference type="GO" id="GO:0005737">
    <property type="term" value="C:cytoplasm"/>
    <property type="evidence" value="ECO:0007669"/>
    <property type="project" value="InterPro"/>
</dbReference>
<evidence type="ECO:0000259" key="3">
    <source>
        <dbReference type="PROSITE" id="PS50405"/>
    </source>
</evidence>
<keyword evidence="4" id="KW-0413">Isomerase</keyword>
<evidence type="ECO:0000313" key="4">
    <source>
        <dbReference type="EMBL" id="KXF78004.1"/>
    </source>
</evidence>
<dbReference type="PROSITE" id="PS50405">
    <property type="entry name" value="GST_CTER"/>
    <property type="match status" value="1"/>
</dbReference>
<dbReference type="Pfam" id="PF13410">
    <property type="entry name" value="GST_C_2"/>
    <property type="match status" value="1"/>
</dbReference>
<dbReference type="InterPro" id="IPR034333">
    <property type="entry name" value="GST_Zeta_N"/>
</dbReference>
<dbReference type="PANTHER" id="PTHR42673">
    <property type="entry name" value="MALEYLACETOACETATE ISOMERASE"/>
    <property type="match status" value="1"/>
</dbReference>
<comment type="caution">
    <text evidence="4">The sequence shown here is derived from an EMBL/GenBank/DDBJ whole genome shotgun (WGS) entry which is preliminary data.</text>
</comment>
<dbReference type="Gene3D" id="3.40.30.10">
    <property type="entry name" value="Glutaredoxin"/>
    <property type="match status" value="1"/>
</dbReference>
<dbReference type="SUPFAM" id="SSF47616">
    <property type="entry name" value="GST C-terminal domain-like"/>
    <property type="match status" value="1"/>
</dbReference>
<organism evidence="4 5">
    <name type="scientific">Paramesorhizobium deserti</name>
    <dbReference type="NCBI Taxonomy" id="1494590"/>
    <lineage>
        <taxon>Bacteria</taxon>
        <taxon>Pseudomonadati</taxon>
        <taxon>Pseudomonadota</taxon>
        <taxon>Alphaproteobacteria</taxon>
        <taxon>Hyphomicrobiales</taxon>
        <taxon>Phyllobacteriaceae</taxon>
        <taxon>Paramesorhizobium</taxon>
    </lineage>
</organism>
<dbReference type="PANTHER" id="PTHR42673:SF21">
    <property type="entry name" value="GLUTATHIONE S-TRANSFERASE YFCF"/>
    <property type="match status" value="1"/>
</dbReference>
<keyword evidence="5" id="KW-1185">Reference proteome</keyword>
<dbReference type="InterPro" id="IPR036282">
    <property type="entry name" value="Glutathione-S-Trfase_C_sf"/>
</dbReference>
<dbReference type="RefSeq" id="WP_068881244.1">
    <property type="nucleotide sequence ID" value="NZ_LNTU01000004.1"/>
</dbReference>
<gene>
    <name evidence="4" type="ORF">ATN84_24660</name>
</gene>
<accession>A0A135HXS2</accession>
<dbReference type="Gene3D" id="1.20.1050.10">
    <property type="match status" value="1"/>
</dbReference>
<comment type="similarity">
    <text evidence="1">Belongs to the GST superfamily. Zeta family.</text>
</comment>
<dbReference type="OrthoDB" id="509852at2"/>
<dbReference type="GO" id="GO:0006749">
    <property type="term" value="P:glutathione metabolic process"/>
    <property type="evidence" value="ECO:0007669"/>
    <property type="project" value="TreeGrafter"/>
</dbReference>
<feature type="domain" description="GST C-terminal" evidence="3">
    <location>
        <begin position="99"/>
        <end position="229"/>
    </location>
</feature>
<dbReference type="InterPro" id="IPR004045">
    <property type="entry name" value="Glutathione_S-Trfase_N"/>
</dbReference>